<protein>
    <submittedName>
        <fullName evidence="1">DUF5814 domain-containing protein</fullName>
    </submittedName>
</protein>
<sequence length="150" mass="16954">MIARKARFRRAKKLQNIVGYRVPESVFSGPFLEAVTSCMNFQRMDKRLREQLLNIFRDFMDCNCKGSPLCGCPEKKFAKTVLELRMTGLDHRQIGDVLQDEYGIDLYPADILGFLEESVHVLEAIKSVADIGKKTELSALSAQCIAGIEH</sequence>
<evidence type="ECO:0000313" key="2">
    <source>
        <dbReference type="Proteomes" id="UP001060368"/>
    </source>
</evidence>
<dbReference type="GeneID" id="74308410"/>
<dbReference type="InterPro" id="IPR043852">
    <property type="entry name" value="DUF5814"/>
</dbReference>
<dbReference type="AlphaFoldDB" id="A0A9E7PKW9"/>
<dbReference type="Proteomes" id="UP001060368">
    <property type="component" value="Chromosome"/>
</dbReference>
<organism evidence="1 2">
    <name type="scientific">Methanoplanus endosymbiosus</name>
    <dbReference type="NCBI Taxonomy" id="33865"/>
    <lineage>
        <taxon>Archaea</taxon>
        <taxon>Methanobacteriati</taxon>
        <taxon>Methanobacteriota</taxon>
        <taxon>Stenosarchaea group</taxon>
        <taxon>Methanomicrobia</taxon>
        <taxon>Methanomicrobiales</taxon>
        <taxon>Methanomicrobiaceae</taxon>
        <taxon>Methanoplanus</taxon>
    </lineage>
</organism>
<reference evidence="1" key="1">
    <citation type="submission" date="2022-04" db="EMBL/GenBank/DDBJ databases">
        <title>Complete genome of Methanoplanus endosymbiosus DSM 3599.</title>
        <authorList>
            <person name="Chen S.-C."/>
            <person name="You Y.-T."/>
            <person name="Zhou Y.-Z."/>
            <person name="Lai M.-C."/>
        </authorList>
    </citation>
    <scope>NUCLEOTIDE SEQUENCE</scope>
    <source>
        <strain evidence="1">DSM 3599</strain>
    </source>
</reference>
<accession>A0A9E7PKW9</accession>
<name>A0A9E7PKW9_9EURY</name>
<keyword evidence="2" id="KW-1185">Reference proteome</keyword>
<dbReference type="RefSeq" id="WP_257742195.1">
    <property type="nucleotide sequence ID" value="NZ_CP096115.1"/>
</dbReference>
<proteinExistence type="predicted"/>
<dbReference type="KEGG" id="mend:L6E24_11875"/>
<evidence type="ECO:0000313" key="1">
    <source>
        <dbReference type="EMBL" id="UUX92045.1"/>
    </source>
</evidence>
<dbReference type="Pfam" id="PF19131">
    <property type="entry name" value="DUF5814"/>
    <property type="match status" value="1"/>
</dbReference>
<gene>
    <name evidence="1" type="ORF">L6E24_11875</name>
</gene>
<dbReference type="EMBL" id="CP096115">
    <property type="protein sequence ID" value="UUX92045.1"/>
    <property type="molecule type" value="Genomic_DNA"/>
</dbReference>